<dbReference type="InterPro" id="IPR032707">
    <property type="entry name" value="MYCBPAP"/>
</dbReference>
<protein>
    <recommendedName>
        <fullName evidence="3">phosphoglycerate kinase</fullName>
        <ecNumber evidence="3">2.7.2.3</ecNumber>
    </recommendedName>
</protein>
<keyword evidence="8" id="KW-0460">Magnesium</keyword>
<feature type="region of interest" description="Disordered" evidence="10">
    <location>
        <begin position="978"/>
        <end position="1041"/>
    </location>
</feature>
<keyword evidence="7" id="KW-0067">ATP-binding</keyword>
<feature type="region of interest" description="Disordered" evidence="10">
    <location>
        <begin position="743"/>
        <end position="764"/>
    </location>
</feature>
<feature type="compositionally biased region" description="Acidic residues" evidence="10">
    <location>
        <begin position="1714"/>
        <end position="1731"/>
    </location>
</feature>
<evidence type="ECO:0000256" key="8">
    <source>
        <dbReference type="ARBA" id="ARBA00022842"/>
    </source>
</evidence>
<feature type="region of interest" description="Disordered" evidence="10">
    <location>
        <begin position="1"/>
        <end position="122"/>
    </location>
</feature>
<feature type="compositionally biased region" description="Gly residues" evidence="10">
    <location>
        <begin position="1305"/>
        <end position="1315"/>
    </location>
</feature>
<dbReference type="PANTHER" id="PTHR48421:SF1">
    <property type="entry name" value="MYCBP-ASSOCIATED PROTEIN"/>
    <property type="match status" value="1"/>
</dbReference>
<dbReference type="EC" id="2.7.2.3" evidence="3"/>
<feature type="region of interest" description="Disordered" evidence="10">
    <location>
        <begin position="842"/>
        <end position="874"/>
    </location>
</feature>
<feature type="region of interest" description="Disordered" evidence="10">
    <location>
        <begin position="406"/>
        <end position="548"/>
    </location>
</feature>
<sequence>MRSLGPVERRGSGVLARDGSRSTRSGALRQAAGSLAATSVLRDPEADDASDDGFAGGGMGGSREGKSDGGSRPGTGVGFSLPDTLAGSKLSPGPPGAAASFHAESRVSSRDPRAPSEGPSIVDLQRRAEAARGKEERVRARHLAGLQPHERLSLQREERARALWERRQRQWASIRQSQARRSGRDEGKTVLARADEWREVVEEYDLLEKAAPSDERHGPEGWAMGLRGGGERFVLVGNIFNGLYVPVKDKGAPLAEVVRRPRRLGGARATTTLPSTKSQMTSSTQAIGQLAYGKNWRDAPSLRRRRRELKGRIRTLRPHDVPVDATDALCVVGEDLLEWARRSHAPPRAGGAGGVGFDGFDDDFAGDDGAGTGAGGYAGAGFRPDAGAARARPPTSDLRFREYSAFQADHPGRERTMQPSPPLADEPGARGDVGAVAGRDSAAGRARLASRVSWRHDDDNAGGGGGGGGVSGSGARSPGSAGGDGFDRTESGSVLAPTPSDLQGRASPLQLGLGDVESFRLPSASADRRRRGVSPSPPPPAADAPIPGPHLLVVVRRDAVVTGEPGGSAPLEAGVRRAARADAAHPAVSPGEVITVGAPSGSAADAARGWPRVTMEAAAAAAGHAEARLGLRNTGSTVLYFDLAPLSRADTAPAGVAEAPRFQIVPTSGSILPGEELPATVLFRSAQAGVFREAWALRTRPGANGAALVRIALRGVATEADEAGPKRRAIEERLQRRMAERAAELEAEREEEAARPPTPPPSGEALWALRRQRWERHCPGLVFTEQRWDALEAAGAEAAAIAASAGACLEAEAAERDAAAQAAWKARFKAAKAAAEAAAAAEASSKGGKASKGGGASHATADAAAGEDDEDEAEAAAAAAAKRAAEEEALAAETEEAATATALLARAEQAEAEAEAELAEARERGEAARAAFQWDGKLSTLSALLAPLAASRASPAEMRARAARRAAVKAVEAAVRAHEATAGGAKKGKGAAAAKGKGSAKAKSSAKGKGKDSGGGAADDGSARQGLPRRPAPVTRHALSRTRARELRSVLAREVSNAALPVPEESDLWDLGRAVLCQAAEAVPVAVAAARRLAGLPLRAELGEWIPLTAKAEADSAAAAAAGLAGASGAPRSRAGAGAGESEEDDEDADGDEDADAERVQALGVIRLALGAGGARGLRVLERRDARLAAAEARRRRKAEARGVDPESLPLPDMDEDDDDDDDEDEEEEDGDEEDDDDDDEVPGGDVGQMDAARSGMAAAAAAAAAAVAELRRRRAAAKAEEERLAEAGGAKGKGSAKGKSSAKGKGGAGKGGVGSEEEEAQAEAARLVAEAAEEDAEAAKAVAAVMESLASTASFGSAASAARSSAAVSRRKALALDLEAAACVSWTAPSPGGVAAMDKEGALAGRTVLLLADLDVPLLGREGAGGGAGAGDDGARGSEAAAAAEAAALAKARAAVDEAEENRRRAALGVVNGPWVDADDVAAVAAHHAVRATVRAVRAVIARGAAVAVVAGRGRLCAEAAAMRAGLGALCDVVVADDVALLAGSGLALSGVVASGASAAVAASAHERSACAFVRELLAEERREVQDRATAAATAAALALVCDRVVIGGALGVAWAAVVGGVDLAATDDAWAEATGAGLAGVPSVIAAAVGPLRRLANVARRRGVRVYAPVDLVTAPRAFAPVAPALADYDEEEEADAVEERWGLGLSGQAVGEEEEEAEGVDSDDDEGWEELRDKRLARRVARRRLVGAMREAAASRAEAAAAAATEWGEVRAAAEAEAEAEAEAAAESEGEGAGGGQGRLPTAAAARALLLAATGGKGTIEVGAGAAPFEAAQTLSVEPVDTVAAWEGLGRRAEALVATSAAAAEGAAGGDAAAAAGAGSGPAGGLGAAPPRVGGVALDIGPVSRERASEAIEGAGTVVWAGGAMGVCECDELAEGTREVAGAVVAAARAGANVVVAGGSAVAAAVDAGLEASLRSPVAGGVDADVVLVRHAASVRAMLEGDALACRPVARLSRLPA</sequence>
<dbReference type="InterPro" id="IPR015824">
    <property type="entry name" value="Phosphoglycerate_kinase_N"/>
</dbReference>
<comment type="caution">
    <text evidence="11">The sequence shown here is derived from an EMBL/GenBank/DDBJ whole genome shotgun (WGS) entry which is preliminary data.</text>
</comment>
<feature type="compositionally biased region" description="Basic and acidic residues" evidence="10">
    <location>
        <begin position="103"/>
        <end position="114"/>
    </location>
</feature>
<dbReference type="Pfam" id="PF00162">
    <property type="entry name" value="PGK"/>
    <property type="match status" value="1"/>
</dbReference>
<dbReference type="GO" id="GO:0004618">
    <property type="term" value="F:phosphoglycerate kinase activity"/>
    <property type="evidence" value="ECO:0007669"/>
    <property type="project" value="UniProtKB-EC"/>
</dbReference>
<feature type="coiled-coil region" evidence="9">
    <location>
        <begin position="1443"/>
        <end position="1470"/>
    </location>
</feature>
<dbReference type="PANTHER" id="PTHR48421">
    <property type="entry name" value="MYCBP-ASSOCIATED PROTEIN"/>
    <property type="match status" value="1"/>
</dbReference>
<keyword evidence="5" id="KW-0547">Nucleotide-binding</keyword>
<dbReference type="InterPro" id="IPR001576">
    <property type="entry name" value="Phosphoglycerate_kinase"/>
</dbReference>
<feature type="compositionally biased region" description="Low complexity" evidence="10">
    <location>
        <begin position="1124"/>
        <end position="1136"/>
    </location>
</feature>
<evidence type="ECO:0000313" key="11">
    <source>
        <dbReference type="EMBL" id="KAA0150760.1"/>
    </source>
</evidence>
<evidence type="ECO:0000256" key="2">
    <source>
        <dbReference type="ARBA" id="ARBA00008982"/>
    </source>
</evidence>
<dbReference type="SUPFAM" id="SSF53748">
    <property type="entry name" value="Phosphoglycerate kinase"/>
    <property type="match status" value="1"/>
</dbReference>
<comment type="similarity">
    <text evidence="2">Belongs to the phosphoglycerate kinase family.</text>
</comment>
<dbReference type="EMBL" id="VLTN01000032">
    <property type="protein sequence ID" value="KAA0150760.1"/>
    <property type="molecule type" value="Genomic_DNA"/>
</dbReference>
<feature type="region of interest" description="Disordered" evidence="10">
    <location>
        <begin position="1194"/>
        <end position="1261"/>
    </location>
</feature>
<feature type="compositionally biased region" description="Gly residues" evidence="10">
    <location>
        <begin position="461"/>
        <end position="472"/>
    </location>
</feature>
<keyword evidence="4" id="KW-0808">Transferase</keyword>
<evidence type="ECO:0000256" key="10">
    <source>
        <dbReference type="SAM" id="MobiDB-lite"/>
    </source>
</evidence>
<feature type="compositionally biased region" description="Acidic residues" evidence="10">
    <location>
        <begin position="1779"/>
        <end position="1793"/>
    </location>
</feature>
<keyword evidence="6" id="KW-0418">Kinase</keyword>
<feature type="region of interest" description="Disordered" evidence="10">
    <location>
        <begin position="1775"/>
        <end position="1802"/>
    </location>
</feature>
<feature type="compositionally biased region" description="Low complexity" evidence="10">
    <location>
        <begin position="1252"/>
        <end position="1261"/>
    </location>
</feature>
<feature type="compositionally biased region" description="Acidic residues" evidence="10">
    <location>
        <begin position="865"/>
        <end position="874"/>
    </location>
</feature>
<proteinExistence type="inferred from homology"/>
<dbReference type="InterPro" id="IPR013783">
    <property type="entry name" value="Ig-like_fold"/>
</dbReference>
<evidence type="ECO:0000256" key="5">
    <source>
        <dbReference type="ARBA" id="ARBA00022741"/>
    </source>
</evidence>
<dbReference type="Gene3D" id="3.40.50.1260">
    <property type="entry name" value="Phosphoglycerate kinase, N-terminal domain"/>
    <property type="match status" value="1"/>
</dbReference>
<dbReference type="GO" id="GO:0005524">
    <property type="term" value="F:ATP binding"/>
    <property type="evidence" value="ECO:0007669"/>
    <property type="project" value="UniProtKB-KW"/>
</dbReference>
<evidence type="ECO:0000313" key="12">
    <source>
        <dbReference type="Proteomes" id="UP000323011"/>
    </source>
</evidence>
<dbReference type="Gene3D" id="2.60.40.10">
    <property type="entry name" value="Immunoglobulins"/>
    <property type="match status" value="1"/>
</dbReference>
<feature type="compositionally biased region" description="Low complexity" evidence="10">
    <location>
        <begin position="430"/>
        <end position="440"/>
    </location>
</feature>
<feature type="compositionally biased region" description="Low complexity" evidence="10">
    <location>
        <begin position="978"/>
        <end position="997"/>
    </location>
</feature>
<feature type="compositionally biased region" description="Acidic residues" evidence="10">
    <location>
        <begin position="1213"/>
        <end position="1243"/>
    </location>
</feature>
<feature type="region of interest" description="Disordered" evidence="10">
    <location>
        <begin position="1282"/>
        <end position="1327"/>
    </location>
</feature>
<organism evidence="11 12">
    <name type="scientific">Cafeteria roenbergensis</name>
    <name type="common">Marine flagellate</name>
    <dbReference type="NCBI Taxonomy" id="33653"/>
    <lineage>
        <taxon>Eukaryota</taxon>
        <taxon>Sar</taxon>
        <taxon>Stramenopiles</taxon>
        <taxon>Bigyra</taxon>
        <taxon>Opalozoa</taxon>
        <taxon>Bicosoecida</taxon>
        <taxon>Cafeteriaceae</taxon>
        <taxon>Cafeteria</taxon>
    </lineage>
</organism>
<comment type="cofactor">
    <cofactor evidence="1">
        <name>Mg(2+)</name>
        <dbReference type="ChEBI" id="CHEBI:18420"/>
    </cofactor>
</comment>
<dbReference type="Proteomes" id="UP000323011">
    <property type="component" value="Unassembled WGS sequence"/>
</dbReference>
<feature type="compositionally biased region" description="Basic residues" evidence="10">
    <location>
        <begin position="998"/>
        <end position="1008"/>
    </location>
</feature>
<evidence type="ECO:0000256" key="9">
    <source>
        <dbReference type="SAM" id="Coils"/>
    </source>
</evidence>
<reference evidence="11 12" key="1">
    <citation type="submission" date="2019-07" db="EMBL/GenBank/DDBJ databases">
        <title>Genomes of Cafeteria roenbergensis.</title>
        <authorList>
            <person name="Fischer M.G."/>
            <person name="Hackl T."/>
            <person name="Roman M."/>
        </authorList>
    </citation>
    <scope>NUCLEOTIDE SEQUENCE [LARGE SCALE GENOMIC DNA]</scope>
    <source>
        <strain evidence="11 12">BVI</strain>
    </source>
</reference>
<keyword evidence="9" id="KW-0175">Coiled coil</keyword>
<evidence type="ECO:0000256" key="1">
    <source>
        <dbReference type="ARBA" id="ARBA00001946"/>
    </source>
</evidence>
<evidence type="ECO:0000256" key="4">
    <source>
        <dbReference type="ARBA" id="ARBA00022679"/>
    </source>
</evidence>
<evidence type="ECO:0000256" key="6">
    <source>
        <dbReference type="ARBA" id="ARBA00022777"/>
    </source>
</evidence>
<evidence type="ECO:0000256" key="3">
    <source>
        <dbReference type="ARBA" id="ARBA00013061"/>
    </source>
</evidence>
<keyword evidence="12" id="KW-1185">Reference proteome</keyword>
<dbReference type="InterPro" id="IPR036043">
    <property type="entry name" value="Phosphoglycerate_kinase_sf"/>
</dbReference>
<feature type="region of interest" description="Disordered" evidence="10">
    <location>
        <begin position="1124"/>
        <end position="1155"/>
    </location>
</feature>
<accession>A0A5A8CF90</accession>
<dbReference type="Pfam" id="PF14646">
    <property type="entry name" value="MYCBPAP"/>
    <property type="match status" value="2"/>
</dbReference>
<dbReference type="GO" id="GO:0006096">
    <property type="term" value="P:glycolytic process"/>
    <property type="evidence" value="ECO:0007669"/>
    <property type="project" value="InterPro"/>
</dbReference>
<feature type="compositionally biased region" description="Acidic residues" evidence="10">
    <location>
        <begin position="1141"/>
        <end position="1155"/>
    </location>
</feature>
<feature type="coiled-coil region" evidence="9">
    <location>
        <begin position="875"/>
        <end position="931"/>
    </location>
</feature>
<name>A0A5A8CF90_CAFRO</name>
<evidence type="ECO:0000256" key="7">
    <source>
        <dbReference type="ARBA" id="ARBA00022840"/>
    </source>
</evidence>
<gene>
    <name evidence="11" type="ORF">FNF29_05095</name>
</gene>
<feature type="compositionally biased region" description="Pro residues" evidence="10">
    <location>
        <begin position="535"/>
        <end position="548"/>
    </location>
</feature>
<feature type="region of interest" description="Disordered" evidence="10">
    <location>
        <begin position="1709"/>
        <end position="1731"/>
    </location>
</feature>